<comment type="similarity">
    <text evidence="7">Belongs to the binding-protein-dependent transport system permease family.</text>
</comment>
<feature type="transmembrane region" description="Helical" evidence="7">
    <location>
        <begin position="208"/>
        <end position="229"/>
    </location>
</feature>
<evidence type="ECO:0000259" key="8">
    <source>
        <dbReference type="PROSITE" id="PS50928"/>
    </source>
</evidence>
<sequence>MSAPSHAPDSAEQAEQNDAVNVAAQAHGVRGDSDNRSLRQIAWQRLRKDKVAMVSGVVVVLLILAAIFAPLLAKWFGHPPTQFHQDLIEPNTGLPMRDPDNPNPFDTDPWGAISADHLLGVEPVTGRDLFSRIVYGAQISLLVAFLSTLLCVLIGTVLGIIAGYKGGWVDTVISRAMDVFLAFPLMLFAIALVGVIPDGVLGLTGNGLRIGVIVFIIGFFNWPYIARIVRGQTLSLREREFVEAARSLGASNRHILFREILPNLVTPIIVYSTLLIPTNILFEAALSFLGVGINPPTPSWGKMLSDAVSQYANAPYFVVFPGLAIFITVLAFNLFGDGLRDAFDPKTSD</sequence>
<evidence type="ECO:0000256" key="4">
    <source>
        <dbReference type="ARBA" id="ARBA00022692"/>
    </source>
</evidence>
<feature type="domain" description="ABC transmembrane type-1" evidence="8">
    <location>
        <begin position="137"/>
        <end position="336"/>
    </location>
</feature>
<dbReference type="InterPro" id="IPR025966">
    <property type="entry name" value="OppC_N"/>
</dbReference>
<dbReference type="InterPro" id="IPR050366">
    <property type="entry name" value="BP-dependent_transpt_permease"/>
</dbReference>
<feature type="transmembrane region" description="Helical" evidence="7">
    <location>
        <begin position="268"/>
        <end position="293"/>
    </location>
</feature>
<keyword evidence="5 7" id="KW-1133">Transmembrane helix</keyword>
<dbReference type="Pfam" id="PF12911">
    <property type="entry name" value="OppC_N"/>
    <property type="match status" value="1"/>
</dbReference>
<keyword evidence="2 7" id="KW-0813">Transport</keyword>
<feature type="transmembrane region" description="Helical" evidence="7">
    <location>
        <begin position="176"/>
        <end position="196"/>
    </location>
</feature>
<keyword evidence="3" id="KW-1003">Cell membrane</keyword>
<evidence type="ECO:0000256" key="6">
    <source>
        <dbReference type="ARBA" id="ARBA00023136"/>
    </source>
</evidence>
<keyword evidence="10" id="KW-1185">Reference proteome</keyword>
<dbReference type="Gene3D" id="1.10.3720.10">
    <property type="entry name" value="MetI-like"/>
    <property type="match status" value="1"/>
</dbReference>
<dbReference type="EMBL" id="CP074132">
    <property type="protein sequence ID" value="QUX27230.1"/>
    <property type="molecule type" value="Genomic_DNA"/>
</dbReference>
<gene>
    <name evidence="9" type="ORF">KGD83_18085</name>
</gene>
<dbReference type="InterPro" id="IPR035906">
    <property type="entry name" value="MetI-like_sf"/>
</dbReference>
<accession>A0ABX8BYH0</accession>
<dbReference type="PANTHER" id="PTHR43386:SF1">
    <property type="entry name" value="D,D-DIPEPTIDE TRANSPORT SYSTEM PERMEASE PROTEIN DDPC-RELATED"/>
    <property type="match status" value="1"/>
</dbReference>
<dbReference type="Proteomes" id="UP000678016">
    <property type="component" value="Chromosome"/>
</dbReference>
<dbReference type="CDD" id="cd06261">
    <property type="entry name" value="TM_PBP2"/>
    <property type="match status" value="1"/>
</dbReference>
<evidence type="ECO:0000256" key="1">
    <source>
        <dbReference type="ARBA" id="ARBA00004651"/>
    </source>
</evidence>
<dbReference type="SUPFAM" id="SSF161098">
    <property type="entry name" value="MetI-like"/>
    <property type="match status" value="1"/>
</dbReference>
<evidence type="ECO:0000256" key="7">
    <source>
        <dbReference type="RuleBase" id="RU363032"/>
    </source>
</evidence>
<protein>
    <submittedName>
        <fullName evidence="9">ABC transporter permease</fullName>
    </submittedName>
</protein>
<proteinExistence type="inferred from homology"/>
<feature type="transmembrane region" description="Helical" evidence="7">
    <location>
        <begin position="313"/>
        <end position="336"/>
    </location>
</feature>
<keyword evidence="6 7" id="KW-0472">Membrane</keyword>
<dbReference type="RefSeq" id="WP_212640305.1">
    <property type="nucleotide sequence ID" value="NZ_CP074132.1"/>
</dbReference>
<feature type="transmembrane region" description="Helical" evidence="7">
    <location>
        <begin position="139"/>
        <end position="164"/>
    </location>
</feature>
<keyword evidence="4 7" id="KW-0812">Transmembrane</keyword>
<comment type="subcellular location">
    <subcellularLocation>
        <location evidence="1 7">Cell membrane</location>
        <topology evidence="1 7">Multi-pass membrane protein</topology>
    </subcellularLocation>
</comment>
<dbReference type="Pfam" id="PF00528">
    <property type="entry name" value="BPD_transp_1"/>
    <property type="match status" value="1"/>
</dbReference>
<evidence type="ECO:0000256" key="5">
    <source>
        <dbReference type="ARBA" id="ARBA00022989"/>
    </source>
</evidence>
<organism evidence="9 10">
    <name type="scientific">Nocardiopsis akebiae</name>
    <dbReference type="NCBI Taxonomy" id="2831968"/>
    <lineage>
        <taxon>Bacteria</taxon>
        <taxon>Bacillati</taxon>
        <taxon>Actinomycetota</taxon>
        <taxon>Actinomycetes</taxon>
        <taxon>Streptosporangiales</taxon>
        <taxon>Nocardiopsidaceae</taxon>
        <taxon>Nocardiopsis</taxon>
    </lineage>
</organism>
<feature type="transmembrane region" description="Helical" evidence="7">
    <location>
        <begin position="51"/>
        <end position="73"/>
    </location>
</feature>
<dbReference type="InterPro" id="IPR000515">
    <property type="entry name" value="MetI-like"/>
</dbReference>
<evidence type="ECO:0000256" key="2">
    <source>
        <dbReference type="ARBA" id="ARBA00022448"/>
    </source>
</evidence>
<reference evidence="10" key="1">
    <citation type="submission" date="2021-05" db="EMBL/GenBank/DDBJ databases">
        <title>Direct Submission.</title>
        <authorList>
            <person name="Li K."/>
            <person name="Gao J."/>
        </authorList>
    </citation>
    <scope>NUCLEOTIDE SEQUENCE [LARGE SCALE GENOMIC DNA]</scope>
    <source>
        <strain evidence="10">HDS12</strain>
    </source>
</reference>
<dbReference type="PANTHER" id="PTHR43386">
    <property type="entry name" value="OLIGOPEPTIDE TRANSPORT SYSTEM PERMEASE PROTEIN APPC"/>
    <property type="match status" value="1"/>
</dbReference>
<dbReference type="PROSITE" id="PS50928">
    <property type="entry name" value="ABC_TM1"/>
    <property type="match status" value="1"/>
</dbReference>
<evidence type="ECO:0000256" key="3">
    <source>
        <dbReference type="ARBA" id="ARBA00022475"/>
    </source>
</evidence>
<name>A0ABX8BYH0_9ACTN</name>
<evidence type="ECO:0000313" key="9">
    <source>
        <dbReference type="EMBL" id="QUX27230.1"/>
    </source>
</evidence>
<evidence type="ECO:0000313" key="10">
    <source>
        <dbReference type="Proteomes" id="UP000678016"/>
    </source>
</evidence>